<name>A0A2T7PBE8_POMCA</name>
<protein>
    <recommendedName>
        <fullName evidence="4">VWFC domain-containing protein</fullName>
    </recommendedName>
</protein>
<evidence type="ECO:0008006" key="4">
    <source>
        <dbReference type="Google" id="ProtNLM"/>
    </source>
</evidence>
<feature type="chain" id="PRO_5015638181" description="VWFC domain-containing protein" evidence="1">
    <location>
        <begin position="25"/>
        <end position="171"/>
    </location>
</feature>
<dbReference type="OMA" id="RICECTF"/>
<proteinExistence type="predicted"/>
<organism evidence="2 3">
    <name type="scientific">Pomacea canaliculata</name>
    <name type="common">Golden apple snail</name>
    <dbReference type="NCBI Taxonomy" id="400727"/>
    <lineage>
        <taxon>Eukaryota</taxon>
        <taxon>Metazoa</taxon>
        <taxon>Spiralia</taxon>
        <taxon>Lophotrochozoa</taxon>
        <taxon>Mollusca</taxon>
        <taxon>Gastropoda</taxon>
        <taxon>Caenogastropoda</taxon>
        <taxon>Architaenioglossa</taxon>
        <taxon>Ampullarioidea</taxon>
        <taxon>Ampullariidae</taxon>
        <taxon>Pomacea</taxon>
    </lineage>
</organism>
<evidence type="ECO:0000313" key="3">
    <source>
        <dbReference type="Proteomes" id="UP000245119"/>
    </source>
</evidence>
<evidence type="ECO:0000256" key="1">
    <source>
        <dbReference type="SAM" id="SignalP"/>
    </source>
</evidence>
<keyword evidence="1" id="KW-0732">Signal</keyword>
<evidence type="ECO:0000313" key="2">
    <source>
        <dbReference type="EMBL" id="PVD30736.1"/>
    </source>
</evidence>
<dbReference type="Proteomes" id="UP000245119">
    <property type="component" value="Linkage Group LG5"/>
</dbReference>
<dbReference type="EMBL" id="PZQS01000005">
    <property type="protein sequence ID" value="PVD30736.1"/>
    <property type="molecule type" value="Genomic_DNA"/>
</dbReference>
<accession>A0A2T7PBE8</accession>
<feature type="signal peptide" evidence="1">
    <location>
        <begin position="1"/>
        <end position="24"/>
    </location>
</feature>
<dbReference type="AlphaFoldDB" id="A0A2T7PBE8"/>
<sequence>MSPTTAAAAAAVLLVVCLFCKTDALPRRSYRFTWLRTTTTTPAPTTAPTIPECVTDTGIHLQVGESHKDFGEGWCRICECTFEGLTCIHGDCLPPMCVDYIRGDCCYYCPNGQNCRLPSGELITGPVELDGMSCKCPEQEYYLPGVPADRHTIAICTPTTTISTPTIKSVL</sequence>
<dbReference type="OrthoDB" id="6152256at2759"/>
<keyword evidence="3" id="KW-1185">Reference proteome</keyword>
<comment type="caution">
    <text evidence="2">The sequence shown here is derived from an EMBL/GenBank/DDBJ whole genome shotgun (WGS) entry which is preliminary data.</text>
</comment>
<reference evidence="2 3" key="1">
    <citation type="submission" date="2018-04" db="EMBL/GenBank/DDBJ databases">
        <title>The genome of golden apple snail Pomacea canaliculata provides insight into stress tolerance and invasive adaptation.</title>
        <authorList>
            <person name="Liu C."/>
            <person name="Liu B."/>
            <person name="Ren Y."/>
            <person name="Zhang Y."/>
            <person name="Wang H."/>
            <person name="Li S."/>
            <person name="Jiang F."/>
            <person name="Yin L."/>
            <person name="Zhang G."/>
            <person name="Qian W."/>
            <person name="Fan W."/>
        </authorList>
    </citation>
    <scope>NUCLEOTIDE SEQUENCE [LARGE SCALE GENOMIC DNA]</scope>
    <source>
        <strain evidence="2">SZHN2017</strain>
        <tissue evidence="2">Muscle</tissue>
    </source>
</reference>
<gene>
    <name evidence="2" type="ORF">C0Q70_10011</name>
</gene>